<dbReference type="AlphaFoldDB" id="A0AAV4MLU9"/>
<proteinExistence type="predicted"/>
<dbReference type="Proteomes" id="UP001054837">
    <property type="component" value="Unassembled WGS sequence"/>
</dbReference>
<accession>A0AAV4MLU9</accession>
<keyword evidence="2" id="KW-1185">Reference proteome</keyword>
<evidence type="ECO:0000313" key="1">
    <source>
        <dbReference type="EMBL" id="GIX73381.1"/>
    </source>
</evidence>
<dbReference type="EMBL" id="BPLQ01000599">
    <property type="protein sequence ID" value="GIX73381.1"/>
    <property type="molecule type" value="Genomic_DNA"/>
</dbReference>
<protein>
    <submittedName>
        <fullName evidence="1">Uncharacterized protein</fullName>
    </submittedName>
</protein>
<organism evidence="1 2">
    <name type="scientific">Caerostris darwini</name>
    <dbReference type="NCBI Taxonomy" id="1538125"/>
    <lineage>
        <taxon>Eukaryota</taxon>
        <taxon>Metazoa</taxon>
        <taxon>Ecdysozoa</taxon>
        <taxon>Arthropoda</taxon>
        <taxon>Chelicerata</taxon>
        <taxon>Arachnida</taxon>
        <taxon>Araneae</taxon>
        <taxon>Araneomorphae</taxon>
        <taxon>Entelegynae</taxon>
        <taxon>Araneoidea</taxon>
        <taxon>Araneidae</taxon>
        <taxon>Caerostris</taxon>
    </lineage>
</organism>
<sequence>MIGLHHPILSFPKLLSARTWELSSRRKHPNISTLLCDSRFMETEWMGLNAWKTILKRKRWRDSCGLRFRKCRLQTASRKKRSSLRIPSRLPDPRDFGHCRWKRFYVYKARIPPHSGRKGSISIDAGSFYGWPLIGLHHPIFRAPNGCLLQTWELSSRRKHPNISTLLYDSSFMEIEWTGRVHLLRFASGLMHGKRF</sequence>
<comment type="caution">
    <text evidence="1">The sequence shown here is derived from an EMBL/GenBank/DDBJ whole genome shotgun (WGS) entry which is preliminary data.</text>
</comment>
<gene>
    <name evidence="1" type="ORF">CDAR_190461</name>
</gene>
<name>A0AAV4MLU9_9ARAC</name>
<reference evidence="1 2" key="1">
    <citation type="submission" date="2021-06" db="EMBL/GenBank/DDBJ databases">
        <title>Caerostris darwini draft genome.</title>
        <authorList>
            <person name="Kono N."/>
            <person name="Arakawa K."/>
        </authorList>
    </citation>
    <scope>NUCLEOTIDE SEQUENCE [LARGE SCALE GENOMIC DNA]</scope>
</reference>
<evidence type="ECO:0000313" key="2">
    <source>
        <dbReference type="Proteomes" id="UP001054837"/>
    </source>
</evidence>